<evidence type="ECO:0000256" key="4">
    <source>
        <dbReference type="ARBA" id="ARBA00023136"/>
    </source>
</evidence>
<keyword evidence="5" id="KW-0732">Signal</keyword>
<evidence type="ECO:0000256" key="5">
    <source>
        <dbReference type="SAM" id="SignalP"/>
    </source>
</evidence>
<keyword evidence="8" id="KW-1185">Reference proteome</keyword>
<dbReference type="Proteomes" id="UP001220964">
    <property type="component" value="Unassembled WGS sequence"/>
</dbReference>
<dbReference type="InterPro" id="IPR007452">
    <property type="entry name" value="TamB_C"/>
</dbReference>
<feature type="domain" description="Translocation and assembly module TamB C-terminal" evidence="6">
    <location>
        <begin position="1250"/>
        <end position="1598"/>
    </location>
</feature>
<feature type="chain" id="PRO_5042138505" evidence="5">
    <location>
        <begin position="18"/>
        <end position="1598"/>
    </location>
</feature>
<dbReference type="PANTHER" id="PTHR36985">
    <property type="entry name" value="TRANSLOCATION AND ASSEMBLY MODULE SUBUNIT TAMB"/>
    <property type="match status" value="1"/>
</dbReference>
<comment type="subcellular location">
    <subcellularLocation>
        <location evidence="1">Membrane</location>
        <topology evidence="1">Single-pass membrane protein</topology>
    </subcellularLocation>
</comment>
<evidence type="ECO:0000256" key="3">
    <source>
        <dbReference type="ARBA" id="ARBA00022989"/>
    </source>
</evidence>
<dbReference type="GO" id="GO:0097347">
    <property type="term" value="C:TAM protein secretion complex"/>
    <property type="evidence" value="ECO:0007669"/>
    <property type="project" value="TreeGrafter"/>
</dbReference>
<comment type="caution">
    <text evidence="7">The sequence shown here is derived from an EMBL/GenBank/DDBJ whole genome shotgun (WGS) entry which is preliminary data.</text>
</comment>
<dbReference type="PANTHER" id="PTHR36985:SF1">
    <property type="entry name" value="TRANSLOCATION AND ASSEMBLY MODULE SUBUNIT TAMB"/>
    <property type="match status" value="1"/>
</dbReference>
<evidence type="ECO:0000313" key="8">
    <source>
        <dbReference type="Proteomes" id="UP001220964"/>
    </source>
</evidence>
<dbReference type="GO" id="GO:0009306">
    <property type="term" value="P:protein secretion"/>
    <property type="evidence" value="ECO:0007669"/>
    <property type="project" value="InterPro"/>
</dbReference>
<keyword evidence="2" id="KW-0812">Transmembrane</keyword>
<evidence type="ECO:0000256" key="1">
    <source>
        <dbReference type="ARBA" id="ARBA00004167"/>
    </source>
</evidence>
<keyword evidence="4" id="KW-0472">Membrane</keyword>
<evidence type="ECO:0000256" key="2">
    <source>
        <dbReference type="ARBA" id="ARBA00022692"/>
    </source>
</evidence>
<dbReference type="RefSeq" id="WP_275566575.1">
    <property type="nucleotide sequence ID" value="NZ_JARGYC010000013.1"/>
</dbReference>
<feature type="signal peptide" evidence="5">
    <location>
        <begin position="1"/>
        <end position="17"/>
    </location>
</feature>
<keyword evidence="3" id="KW-1133">Transmembrane helix</keyword>
<dbReference type="EMBL" id="JARGYC010000013">
    <property type="protein sequence ID" value="MDF0600431.1"/>
    <property type="molecule type" value="Genomic_DNA"/>
</dbReference>
<evidence type="ECO:0000313" key="7">
    <source>
        <dbReference type="EMBL" id="MDF0600431.1"/>
    </source>
</evidence>
<sequence length="1598" mass="161303">MRLLAVLLVLLPGLALAQTTEEEERDRGILQAFLEDNLSDAGRTVRIDGFEGALSSRATLDRLSIADDQGTWLILEGAVLDWNRSAILRGEVQVNELSAERLVLTRLPATEADAPSPEAPGFSLPDLPVSIDIATLRIARAEIGAPVLGEDVVLRLEGSAALSGGSGQTQLSIERLDGPEGRISVAGAYDAGSGDLDLSLDFREAPGGIAASLLGLPGEPAVEFTVEGDGTIDDFTAQILLVTDGTTRAEGTVTLGAETAGEDGATDRRFAADITGDIAPLLLPDYRDFLGDRVALDVSGVAHADGRLTLEELALETRAMSLSGALALDGDQWPVRIDLAGQIASPTGREVLLPLAGPRTYVRGLDLSVQYDAADDDAWTAAIEVAGLRRWDLAVERTALTGEGRIVPGEGASVGRADGRLELDISGIAPADAELARALGDRITGAMAFAYTEDAPLDLSDLSLGGSDYRLTGSATVAGLRDDLDLGIDATVGLAAEDLSRFAGLAGLDLAGAAELQIAGSVAPLAGAFDLTLDGETTDLGLGIAALDPLIGGQGQLDAALARDEDGFTVDRFAITTPETRLTASADLASGAGTARFDLSLRDGGVVAEGLDGPVSATGTASQTGDDWTISARLEGPGGAAAQVDGTVALPDGAPGAVTGIAEVGIDSLSPYAALAGRDLGGALDVTVAGRGDLAERSFEVSVTGTAQDLALGVAPVDRLLQGETTLTADVASTGAGEITFDGARFETPQLTATLAGSVGPAQGRVGFDARLADVGLFVDELSGPATLRGVATRSGGDWRLQSGFSAPGGAGGTVDATLAMGPDGPRRVSGTAEAAVPDLAPYSDLAGRSLAGGVDLTVTGGVDLTDRSAEATLDGTATDLALGIAPVDRLLAGETALSASLSRAADGLLTLSSAKIANDQLTVTAAGTVGADSADLTLEAALTSLGTLDARVSGAATLQGSVTRDGDDWRAQAGFSGPGGAAGSVNATLAVPGGTPGAATLTLEARFDDLAPYSALAGVALDGALSVTAEAEGDLSDLTGRADISAEGDGLGVGLAMVDPLLRGDSALELELRRTEAGDVVFDRADFRSGLMTADLTGRVGPDGGTAEYDIRIADIGPFGTGLSGAATARGSLRSDGGGWQVNSALTGPGGIAADVSGRLSQDFARADLSIGGNAPLELANRFIRPNLIAGRADFRLSLNGPLALSSLSGTVSTSGAGFTLPALRLRLTDLGATLSLSGGRASLNAGAAVATGGRVEASGTVGLSAPFSGDITAQLIGVNVEEPGLYETSVDGRVTVSGPLSGGATIGGRLQLGTVEIRIPSSGGLVSGDLPELKHIAEPAAVRQTRVYAGKLGTAGGGGGGSGGPVYGLDIVVDAPNQIFVRGRGLDAELGGQLRLSGSTANVVTAGGFDLIRGRLDLLGERLTLTEGSARLQGDFDPFIRLVATTVSGDITVRIEISGFASAPELTVTSEPDLPEEEVLAQLLFERPLSDISALQAVQLANAVRTLAGGGGDGIVGRLRSSFGLDDLDVTTNEEGDVAVEAGKYISDNVYTGVTVDSQGRSEINLNLQVTPSITARGSASSDGETGIGVFFERDY</sequence>
<proteinExistence type="predicted"/>
<organism evidence="7 8">
    <name type="scientific">Psychromarinibacter sediminicola</name>
    <dbReference type="NCBI Taxonomy" id="3033385"/>
    <lineage>
        <taxon>Bacteria</taxon>
        <taxon>Pseudomonadati</taxon>
        <taxon>Pseudomonadota</taxon>
        <taxon>Alphaproteobacteria</taxon>
        <taxon>Rhodobacterales</taxon>
        <taxon>Paracoccaceae</taxon>
        <taxon>Psychromarinibacter</taxon>
    </lineage>
</organism>
<protein>
    <submittedName>
        <fullName evidence="7">Translocation/assembly module TamB domain-containing protein</fullName>
    </submittedName>
</protein>
<evidence type="ECO:0000259" key="6">
    <source>
        <dbReference type="Pfam" id="PF04357"/>
    </source>
</evidence>
<name>A0AAE3NQX4_9RHOB</name>
<dbReference type="GO" id="GO:0005886">
    <property type="term" value="C:plasma membrane"/>
    <property type="evidence" value="ECO:0007669"/>
    <property type="project" value="InterPro"/>
</dbReference>
<reference evidence="7" key="1">
    <citation type="submission" date="2023-03" db="EMBL/GenBank/DDBJ databases">
        <title>Multiphase analysis and comparison of six strains from genera Psychromarinibacter, Lutimaribacter, and Maritimibacter, including a novel species: Psychromarinibacter sediminicola sp. nov.</title>
        <authorList>
            <person name="Wang Y.-H."/>
            <person name="Ye M.-Q."/>
            <person name="Du Z.-J."/>
        </authorList>
    </citation>
    <scope>NUCLEOTIDE SEQUENCE</scope>
    <source>
        <strain evidence="7">C21-152</strain>
    </source>
</reference>
<dbReference type="Pfam" id="PF04357">
    <property type="entry name" value="TamB"/>
    <property type="match status" value="1"/>
</dbReference>
<gene>
    <name evidence="7" type="ORF">P1J78_06795</name>
</gene>
<accession>A0AAE3NQX4</accession>